<dbReference type="Pfam" id="PF04542">
    <property type="entry name" value="Sigma70_r2"/>
    <property type="match status" value="1"/>
</dbReference>
<gene>
    <name evidence="2" type="ORF">N8K70_05330</name>
</gene>
<proteinExistence type="predicted"/>
<accession>A0AA97FIA2</accession>
<dbReference type="GO" id="GO:0006352">
    <property type="term" value="P:DNA-templated transcription initiation"/>
    <property type="evidence" value="ECO:0007669"/>
    <property type="project" value="InterPro"/>
</dbReference>
<dbReference type="EMBL" id="CP118157">
    <property type="protein sequence ID" value="WOF24096.1"/>
    <property type="molecule type" value="Genomic_DNA"/>
</dbReference>
<dbReference type="Gene3D" id="1.10.1740.10">
    <property type="match status" value="1"/>
</dbReference>
<reference evidence="2 3" key="1">
    <citation type="submission" date="2023-02" db="EMBL/GenBank/DDBJ databases">
        <title>Microbacterium betulae sp. nov., isolated from birch wood.</title>
        <authorList>
            <person name="Pasciak M."/>
            <person name="Pawlik K.J."/>
            <person name="Martynowski D."/>
            <person name="Laczmanski L."/>
            <person name="Ciekot J."/>
            <person name="Szponar B."/>
            <person name="Wojcik-Fatla A."/>
            <person name="Mackiewicz B."/>
            <person name="Farian E."/>
            <person name="Cholewa G."/>
            <person name="Cholewa A."/>
            <person name="Dutkiewicz J."/>
        </authorList>
    </citation>
    <scope>NUCLEOTIDE SEQUENCE [LARGE SCALE GENOMIC DNA]</scope>
    <source>
        <strain evidence="2 3">AB</strain>
    </source>
</reference>
<protein>
    <submittedName>
        <fullName evidence="2">Sigma factor</fullName>
    </submittedName>
</protein>
<sequence length="168" mass="18849">MRDRGVLLGLSYRLLGSLVDAEDVVQETYLRWYRLSEDERSRISAPRAWLITTASRIGLDVLRSARARREHYVGEWLPEPMPAPGRWASHRNELGLVAGGCGQTLAVIAFAHLDGRVAHVWAVRNPEKLHAWRRARRARFEQTGTALRQRASAEAIRGTLEGTSASSP</sequence>
<name>A0AA97FIA2_9MICO</name>
<evidence type="ECO:0000313" key="2">
    <source>
        <dbReference type="EMBL" id="WOF24096.1"/>
    </source>
</evidence>
<dbReference type="InterPro" id="IPR013325">
    <property type="entry name" value="RNA_pol_sigma_r2"/>
</dbReference>
<evidence type="ECO:0000259" key="1">
    <source>
        <dbReference type="Pfam" id="PF04542"/>
    </source>
</evidence>
<organism evidence="2 3">
    <name type="scientific">Microbacterium betulae</name>
    <dbReference type="NCBI Taxonomy" id="2981139"/>
    <lineage>
        <taxon>Bacteria</taxon>
        <taxon>Bacillati</taxon>
        <taxon>Actinomycetota</taxon>
        <taxon>Actinomycetes</taxon>
        <taxon>Micrococcales</taxon>
        <taxon>Microbacteriaceae</taxon>
        <taxon>Microbacterium</taxon>
    </lineage>
</organism>
<dbReference type="Proteomes" id="UP001305498">
    <property type="component" value="Chromosome"/>
</dbReference>
<dbReference type="InterPro" id="IPR007627">
    <property type="entry name" value="RNA_pol_sigma70_r2"/>
</dbReference>
<dbReference type="PANTHER" id="PTHR30173">
    <property type="entry name" value="SIGMA 19 FACTOR"/>
    <property type="match status" value="1"/>
</dbReference>
<evidence type="ECO:0000313" key="3">
    <source>
        <dbReference type="Proteomes" id="UP001305498"/>
    </source>
</evidence>
<dbReference type="PANTHER" id="PTHR30173:SF43">
    <property type="entry name" value="ECF RNA POLYMERASE SIGMA FACTOR SIGI-RELATED"/>
    <property type="match status" value="1"/>
</dbReference>
<feature type="domain" description="RNA polymerase sigma-70 region 2" evidence="1">
    <location>
        <begin position="5"/>
        <end position="66"/>
    </location>
</feature>
<dbReference type="KEGG" id="mbet:N8K70_05330"/>
<dbReference type="SUPFAM" id="SSF88946">
    <property type="entry name" value="Sigma2 domain of RNA polymerase sigma factors"/>
    <property type="match status" value="1"/>
</dbReference>
<dbReference type="AlphaFoldDB" id="A0AA97FIA2"/>
<dbReference type="RefSeq" id="WP_317140570.1">
    <property type="nucleotide sequence ID" value="NZ_CP118157.1"/>
</dbReference>
<dbReference type="GO" id="GO:0016987">
    <property type="term" value="F:sigma factor activity"/>
    <property type="evidence" value="ECO:0007669"/>
    <property type="project" value="TreeGrafter"/>
</dbReference>
<dbReference type="InterPro" id="IPR052704">
    <property type="entry name" value="ECF_Sigma-70_Domain"/>
</dbReference>
<keyword evidence="3" id="KW-1185">Reference proteome</keyword>